<feature type="region of interest" description="Disordered" evidence="1">
    <location>
        <begin position="32"/>
        <end position="67"/>
    </location>
</feature>
<proteinExistence type="predicted"/>
<sequence length="67" mass="7301">MGLPKFIASDLVYHEQPTDPQTRSTALTALATDNSHPPLRSSIPLTVSSSNPSDPTTSHPLQWTQLF</sequence>
<organism evidence="2 3">
    <name type="scientific">Puccinia triticina</name>
    <dbReference type="NCBI Taxonomy" id="208348"/>
    <lineage>
        <taxon>Eukaryota</taxon>
        <taxon>Fungi</taxon>
        <taxon>Dikarya</taxon>
        <taxon>Basidiomycota</taxon>
        <taxon>Pucciniomycotina</taxon>
        <taxon>Pucciniomycetes</taxon>
        <taxon>Pucciniales</taxon>
        <taxon>Pucciniaceae</taxon>
        <taxon>Puccinia</taxon>
    </lineage>
</organism>
<reference evidence="2" key="1">
    <citation type="submission" date="2022-10" db="EMBL/GenBank/DDBJ databases">
        <title>Puccinia triticina Genome sequencing and assembly.</title>
        <authorList>
            <person name="Li C."/>
        </authorList>
    </citation>
    <scope>NUCLEOTIDE SEQUENCE</scope>
    <source>
        <strain evidence="2">Pt15</strain>
    </source>
</reference>
<evidence type="ECO:0000256" key="1">
    <source>
        <dbReference type="SAM" id="MobiDB-lite"/>
    </source>
</evidence>
<name>A0ABY7D0N9_9BASI</name>
<keyword evidence="3" id="KW-1185">Reference proteome</keyword>
<dbReference type="EMBL" id="CP110434">
    <property type="protein sequence ID" value="WAQ91129.1"/>
    <property type="molecule type" value="Genomic_DNA"/>
</dbReference>
<accession>A0ABY7D0N9</accession>
<evidence type="ECO:0000313" key="3">
    <source>
        <dbReference type="Proteomes" id="UP001164743"/>
    </source>
</evidence>
<dbReference type="RefSeq" id="XP_053026684.1">
    <property type="nucleotide sequence ID" value="XM_053163272.1"/>
</dbReference>
<feature type="compositionally biased region" description="Polar residues" evidence="1">
    <location>
        <begin position="43"/>
        <end position="67"/>
    </location>
</feature>
<protein>
    <submittedName>
        <fullName evidence="2">Uncharacterized protein</fullName>
    </submittedName>
</protein>
<dbReference type="GeneID" id="77804156"/>
<evidence type="ECO:0000313" key="2">
    <source>
        <dbReference type="EMBL" id="WAQ91129.1"/>
    </source>
</evidence>
<dbReference type="Proteomes" id="UP001164743">
    <property type="component" value="Chromosome 14A"/>
</dbReference>
<gene>
    <name evidence="2" type="ORF">PtA15_14A9</name>
</gene>